<dbReference type="PANTHER" id="PTHR22803">
    <property type="entry name" value="MANNOSE, PHOSPHOLIPASE, LECTIN RECEPTOR RELATED"/>
    <property type="match status" value="1"/>
</dbReference>
<keyword evidence="4" id="KW-1185">Reference proteome</keyword>
<proteinExistence type="predicted"/>
<feature type="signal peptide" evidence="2">
    <location>
        <begin position="1"/>
        <end position="20"/>
    </location>
</feature>
<dbReference type="Gene3D" id="3.10.100.10">
    <property type="entry name" value="Mannose-Binding Protein A, subunit A"/>
    <property type="match status" value="2"/>
</dbReference>
<keyword evidence="2" id="KW-0732">Signal</keyword>
<accession>A0A1I8GE24</accession>
<feature type="domain" description="C-type lectin" evidence="3">
    <location>
        <begin position="181"/>
        <end position="309"/>
    </location>
</feature>
<organism evidence="4 5">
    <name type="scientific">Macrostomum lignano</name>
    <dbReference type="NCBI Taxonomy" id="282301"/>
    <lineage>
        <taxon>Eukaryota</taxon>
        <taxon>Metazoa</taxon>
        <taxon>Spiralia</taxon>
        <taxon>Lophotrochozoa</taxon>
        <taxon>Platyhelminthes</taxon>
        <taxon>Rhabditophora</taxon>
        <taxon>Macrostomorpha</taxon>
        <taxon>Macrostomida</taxon>
        <taxon>Macrostomidae</taxon>
        <taxon>Macrostomum</taxon>
    </lineage>
</organism>
<dbReference type="Proteomes" id="UP000095280">
    <property type="component" value="Unplaced"/>
</dbReference>
<reference evidence="5" key="1">
    <citation type="submission" date="2016-11" db="UniProtKB">
        <authorList>
            <consortium name="WormBaseParasite"/>
        </authorList>
    </citation>
    <scope>IDENTIFICATION</scope>
</reference>
<dbReference type="SUPFAM" id="SSF56436">
    <property type="entry name" value="C-type lectin-like"/>
    <property type="match status" value="2"/>
</dbReference>
<dbReference type="PROSITE" id="PS50041">
    <property type="entry name" value="C_TYPE_LECTIN_2"/>
    <property type="match status" value="2"/>
</dbReference>
<sequence>MQFLSVSVPLLLLLLGAASAASKNRCDSLGSNSEGWILHSGSCYRWTESPDYWYTAEQACKAEDGHLVSIGSQTENTLVGRLTYCRTAWLGRYGTHADRLNDSASYRWTDGSSAVAFQRHDFAKLYSPHQPLVTAENLVWLNNLYHDRQGYVCKAPVARQAKTDSNPPPPGPACPSGWYSFGDYCYQQPGFKATYIEADFFCAGRQAHVVSVHTESELRLLSLLDLSEPICSVELWLGLVKLNPCRVDYFNGRKQQICYHWADRSGDHRGFPVWAAGHPKTDLVTNCVLLRDRNLLSAPCHLRRNFICKRPRSGLPPTQPPTQPP</sequence>
<dbReference type="InterPro" id="IPR016186">
    <property type="entry name" value="C-type_lectin-like/link_sf"/>
</dbReference>
<dbReference type="InterPro" id="IPR001304">
    <property type="entry name" value="C-type_lectin-like"/>
</dbReference>
<evidence type="ECO:0000313" key="5">
    <source>
        <dbReference type="WBParaSite" id="maker-uti_cns_0001699-snap-gene-0.2-mRNA-1"/>
    </source>
</evidence>
<keyword evidence="1" id="KW-1015">Disulfide bond</keyword>
<evidence type="ECO:0000256" key="1">
    <source>
        <dbReference type="ARBA" id="ARBA00023157"/>
    </source>
</evidence>
<dbReference type="InterPro" id="IPR050111">
    <property type="entry name" value="C-type_lectin/snaclec_domain"/>
</dbReference>
<dbReference type="PROSITE" id="PS00615">
    <property type="entry name" value="C_TYPE_LECTIN_1"/>
    <property type="match status" value="1"/>
</dbReference>
<feature type="chain" id="PRO_5009319356" evidence="2">
    <location>
        <begin position="21"/>
        <end position="325"/>
    </location>
</feature>
<name>A0A1I8GE24_9PLAT</name>
<protein>
    <submittedName>
        <fullName evidence="5">C-type lectin domain-containing protein</fullName>
    </submittedName>
</protein>
<dbReference type="SMART" id="SM00034">
    <property type="entry name" value="CLECT"/>
    <property type="match status" value="2"/>
</dbReference>
<dbReference type="AlphaFoldDB" id="A0A1I8GE24"/>
<dbReference type="InterPro" id="IPR018378">
    <property type="entry name" value="C-type_lectin_CS"/>
</dbReference>
<evidence type="ECO:0000256" key="2">
    <source>
        <dbReference type="SAM" id="SignalP"/>
    </source>
</evidence>
<evidence type="ECO:0000259" key="3">
    <source>
        <dbReference type="PROSITE" id="PS50041"/>
    </source>
</evidence>
<dbReference type="CDD" id="cd00037">
    <property type="entry name" value="CLECT"/>
    <property type="match status" value="1"/>
</dbReference>
<dbReference type="InterPro" id="IPR016187">
    <property type="entry name" value="CTDL_fold"/>
</dbReference>
<feature type="domain" description="C-type lectin" evidence="3">
    <location>
        <begin position="39"/>
        <end position="154"/>
    </location>
</feature>
<dbReference type="Pfam" id="PF00059">
    <property type="entry name" value="Lectin_C"/>
    <property type="match status" value="2"/>
</dbReference>
<evidence type="ECO:0000313" key="4">
    <source>
        <dbReference type="Proteomes" id="UP000095280"/>
    </source>
</evidence>
<dbReference type="WBParaSite" id="maker-uti_cns_0001699-snap-gene-0.2-mRNA-1">
    <property type="protein sequence ID" value="maker-uti_cns_0001699-snap-gene-0.2-mRNA-1"/>
    <property type="gene ID" value="maker-uti_cns_0001699-snap-gene-0.2"/>
</dbReference>